<dbReference type="Gene3D" id="2.120.10.80">
    <property type="entry name" value="Kelch-type beta propeller"/>
    <property type="match status" value="2"/>
</dbReference>
<evidence type="ECO:0000256" key="1">
    <source>
        <dbReference type="ARBA" id="ARBA00022441"/>
    </source>
</evidence>
<organism evidence="4 5">
    <name type="scientific">Striga hermonthica</name>
    <name type="common">Purple witchweed</name>
    <name type="synonym">Buchnera hermonthica</name>
    <dbReference type="NCBI Taxonomy" id="68872"/>
    <lineage>
        <taxon>Eukaryota</taxon>
        <taxon>Viridiplantae</taxon>
        <taxon>Streptophyta</taxon>
        <taxon>Embryophyta</taxon>
        <taxon>Tracheophyta</taxon>
        <taxon>Spermatophyta</taxon>
        <taxon>Magnoliopsida</taxon>
        <taxon>eudicotyledons</taxon>
        <taxon>Gunneridae</taxon>
        <taxon>Pentapetalae</taxon>
        <taxon>asterids</taxon>
        <taxon>lamiids</taxon>
        <taxon>Lamiales</taxon>
        <taxon>Orobanchaceae</taxon>
        <taxon>Buchnereae</taxon>
        <taxon>Striga</taxon>
    </lineage>
</organism>
<evidence type="ECO:0000313" key="4">
    <source>
        <dbReference type="EMBL" id="CAA0816530.1"/>
    </source>
</evidence>
<dbReference type="PANTHER" id="PTHR46093">
    <property type="entry name" value="ACYL-COA-BINDING DOMAIN-CONTAINING PROTEIN 5"/>
    <property type="match status" value="1"/>
</dbReference>
<evidence type="ECO:0000313" key="5">
    <source>
        <dbReference type="Proteomes" id="UP001153555"/>
    </source>
</evidence>
<dbReference type="Proteomes" id="UP001153555">
    <property type="component" value="Unassembled WGS sequence"/>
</dbReference>
<keyword evidence="2" id="KW-0677">Repeat</keyword>
<reference evidence="4" key="1">
    <citation type="submission" date="2019-12" db="EMBL/GenBank/DDBJ databases">
        <authorList>
            <person name="Scholes J."/>
        </authorList>
    </citation>
    <scope>NUCLEOTIDE SEQUENCE</scope>
</reference>
<dbReference type="InterPro" id="IPR015915">
    <property type="entry name" value="Kelch-typ_b-propeller"/>
</dbReference>
<keyword evidence="5" id="KW-1185">Reference proteome</keyword>
<dbReference type="OrthoDB" id="538909at2759"/>
<evidence type="ECO:0000256" key="3">
    <source>
        <dbReference type="SAM" id="MobiDB-lite"/>
    </source>
</evidence>
<dbReference type="EMBL" id="CACSLK010014277">
    <property type="protein sequence ID" value="CAA0816530.1"/>
    <property type="molecule type" value="Genomic_DNA"/>
</dbReference>
<gene>
    <name evidence="4" type="ORF">SHERM_16396</name>
</gene>
<dbReference type="AlphaFoldDB" id="A0A9N7MR37"/>
<dbReference type="SMART" id="SM00612">
    <property type="entry name" value="Kelch"/>
    <property type="match status" value="3"/>
</dbReference>
<comment type="caution">
    <text evidence="4">The sequence shown here is derived from an EMBL/GenBank/DDBJ whole genome shotgun (WGS) entry which is preliminary data.</text>
</comment>
<proteinExistence type="predicted"/>
<keyword evidence="1" id="KW-0880">Kelch repeat</keyword>
<protein>
    <submittedName>
        <fullName evidence="4">Galactose oxidase/kelch repeat superfamily protein</fullName>
    </submittedName>
</protein>
<evidence type="ECO:0000256" key="2">
    <source>
        <dbReference type="ARBA" id="ARBA00022737"/>
    </source>
</evidence>
<dbReference type="Pfam" id="PF01344">
    <property type="entry name" value="Kelch_1"/>
    <property type="match status" value="2"/>
</dbReference>
<sequence>MRDSLGCRGGVHFSDVLVCNLSTMAWSVLRTSGSGPGPRDSHSACVVGHRMFVFGGTDGSRKVGDLRWLDLRTGEWARPECRGSPPPARESHTATVVGERWLVVFGGSGEGEANYLNDLHILDLTSMEWSHSSVAVGGKLYVFGGDSGDRYRGDVWVLDVDKLIWSRVDAGGPWPSARAGHASVSIGTKASSVYILGGVGDKQYFNDIWVLDIITSSWARLDVDCQKSQGRFSHTATVTNMGIAVFGGCGEDERPLNELLVLQIDSASFRAFGKRYNDETENLSNKAENKLVKFLADNEDARSPEVEEIEFVPRQSPRFSSGKQSHVAPEEETNEKLEFCGKGIRIRTTYSFTFTAIVSIQFRPRSESDVQAKASHTKLS</sequence>
<dbReference type="InterPro" id="IPR006652">
    <property type="entry name" value="Kelch_1"/>
</dbReference>
<dbReference type="SUPFAM" id="SSF117281">
    <property type="entry name" value="Kelch motif"/>
    <property type="match status" value="2"/>
</dbReference>
<accession>A0A9N7MR37</accession>
<name>A0A9N7MR37_STRHE</name>
<dbReference type="PANTHER" id="PTHR46093:SF18">
    <property type="entry name" value="FIBRONECTIN TYPE-III DOMAIN-CONTAINING PROTEIN"/>
    <property type="match status" value="1"/>
</dbReference>
<dbReference type="Pfam" id="PF24681">
    <property type="entry name" value="Kelch_KLHDC2_KLHL20_DRC7"/>
    <property type="match status" value="1"/>
</dbReference>
<feature type="region of interest" description="Disordered" evidence="3">
    <location>
        <begin position="315"/>
        <end position="334"/>
    </location>
</feature>